<dbReference type="PROSITE" id="PS00794">
    <property type="entry name" value="HPPK"/>
    <property type="match status" value="1"/>
</dbReference>
<keyword evidence="15" id="KW-1185">Reference proteome</keyword>
<dbReference type="Gene3D" id="3.30.70.560">
    <property type="entry name" value="7,8-Dihydro-6-hydroxymethylpterin-pyrophosphokinase HPPK"/>
    <property type="match status" value="1"/>
</dbReference>
<keyword evidence="7 14" id="KW-0418">Kinase</keyword>
<gene>
    <name evidence="14" type="primary">folK</name>
    <name evidence="14" type="ORF">EJ903_06720</name>
</gene>
<dbReference type="AlphaFoldDB" id="A0A431VK50"/>
<evidence type="ECO:0000256" key="7">
    <source>
        <dbReference type="ARBA" id="ARBA00022777"/>
    </source>
</evidence>
<comment type="pathway">
    <text evidence="1">Cofactor biosynthesis; tetrahydrofolate biosynthesis; 2-amino-4-hydroxy-6-hydroxymethyl-7,8-dihydropteridine diphosphate from 7,8-dihydroneopterin triphosphate: step 4/4.</text>
</comment>
<evidence type="ECO:0000256" key="6">
    <source>
        <dbReference type="ARBA" id="ARBA00022741"/>
    </source>
</evidence>
<evidence type="ECO:0000256" key="5">
    <source>
        <dbReference type="ARBA" id="ARBA00022679"/>
    </source>
</evidence>
<evidence type="ECO:0000259" key="13">
    <source>
        <dbReference type="PROSITE" id="PS00794"/>
    </source>
</evidence>
<evidence type="ECO:0000256" key="12">
    <source>
        <dbReference type="ARBA" id="ARBA00033413"/>
    </source>
</evidence>
<dbReference type="GO" id="GO:0046654">
    <property type="term" value="P:tetrahydrofolate biosynthetic process"/>
    <property type="evidence" value="ECO:0007669"/>
    <property type="project" value="UniProtKB-UniPathway"/>
</dbReference>
<evidence type="ECO:0000256" key="8">
    <source>
        <dbReference type="ARBA" id="ARBA00022840"/>
    </source>
</evidence>
<protein>
    <recommendedName>
        <fullName evidence="4">2-amino-4-hydroxy-6-hydroxymethyldihydropteridine pyrophosphokinase</fullName>
        <ecNumber evidence="3">2.7.6.3</ecNumber>
    </recommendedName>
    <alternativeName>
        <fullName evidence="11">6-hydroxymethyl-7,8-dihydropterin pyrophosphokinase</fullName>
    </alternativeName>
    <alternativeName>
        <fullName evidence="12">7,8-dihydro-6-hydroxymethylpterin-pyrophosphokinase</fullName>
    </alternativeName>
</protein>
<dbReference type="GO" id="GO:0046656">
    <property type="term" value="P:folic acid biosynthetic process"/>
    <property type="evidence" value="ECO:0007669"/>
    <property type="project" value="UniProtKB-KW"/>
</dbReference>
<dbReference type="GO" id="GO:0003848">
    <property type="term" value="F:2-amino-4-hydroxy-6-hydroxymethyldihydropteridine diphosphokinase activity"/>
    <property type="evidence" value="ECO:0007669"/>
    <property type="project" value="UniProtKB-EC"/>
</dbReference>
<name>A0A431VK50_9PROT</name>
<dbReference type="PANTHER" id="PTHR43071">
    <property type="entry name" value="2-AMINO-4-HYDROXY-6-HYDROXYMETHYLDIHYDROPTERIDINE PYROPHOSPHOKINASE"/>
    <property type="match status" value="1"/>
</dbReference>
<dbReference type="OrthoDB" id="9808041at2"/>
<organism evidence="14 15">
    <name type="scientific">Azospirillum griseum</name>
    <dbReference type="NCBI Taxonomy" id="2496639"/>
    <lineage>
        <taxon>Bacteria</taxon>
        <taxon>Pseudomonadati</taxon>
        <taxon>Pseudomonadota</taxon>
        <taxon>Alphaproteobacteria</taxon>
        <taxon>Rhodospirillales</taxon>
        <taxon>Azospirillaceae</taxon>
        <taxon>Azospirillum</taxon>
    </lineage>
</organism>
<feature type="domain" description="7,8-dihydro-6-hydroxymethylpterin-pyrophosphokinase" evidence="13">
    <location>
        <begin position="105"/>
        <end position="116"/>
    </location>
</feature>
<dbReference type="NCBIfam" id="TIGR01498">
    <property type="entry name" value="folK"/>
    <property type="match status" value="1"/>
</dbReference>
<comment type="function">
    <text evidence="10">Catalyzes the transfer of pyrophosphate from adenosine triphosphate (ATP) to 6-hydroxymethyl-7,8-dihydropterin, an enzymatic step in folate biosynthesis pathway.</text>
</comment>
<evidence type="ECO:0000256" key="4">
    <source>
        <dbReference type="ARBA" id="ARBA00016218"/>
    </source>
</evidence>
<dbReference type="UniPathway" id="UPA00077">
    <property type="reaction ID" value="UER00155"/>
</dbReference>
<keyword evidence="8" id="KW-0067">ATP-binding</keyword>
<evidence type="ECO:0000256" key="3">
    <source>
        <dbReference type="ARBA" id="ARBA00013253"/>
    </source>
</evidence>
<comment type="caution">
    <text evidence="14">The sequence shown here is derived from an EMBL/GenBank/DDBJ whole genome shotgun (WGS) entry which is preliminary data.</text>
</comment>
<evidence type="ECO:0000256" key="9">
    <source>
        <dbReference type="ARBA" id="ARBA00022909"/>
    </source>
</evidence>
<dbReference type="GO" id="GO:0005524">
    <property type="term" value="F:ATP binding"/>
    <property type="evidence" value="ECO:0007669"/>
    <property type="project" value="UniProtKB-KW"/>
</dbReference>
<dbReference type="Proteomes" id="UP000277007">
    <property type="component" value="Unassembled WGS sequence"/>
</dbReference>
<evidence type="ECO:0000313" key="15">
    <source>
        <dbReference type="Proteomes" id="UP000277007"/>
    </source>
</evidence>
<proteinExistence type="inferred from homology"/>
<dbReference type="CDD" id="cd00483">
    <property type="entry name" value="HPPK"/>
    <property type="match status" value="1"/>
</dbReference>
<dbReference type="PANTHER" id="PTHR43071:SF1">
    <property type="entry name" value="2-AMINO-4-HYDROXY-6-HYDROXYMETHYLDIHYDROPTERIDINE PYROPHOSPHOKINASE"/>
    <property type="match status" value="1"/>
</dbReference>
<evidence type="ECO:0000256" key="11">
    <source>
        <dbReference type="ARBA" id="ARBA00029766"/>
    </source>
</evidence>
<reference evidence="14 15" key="1">
    <citation type="submission" date="2018-12" db="EMBL/GenBank/DDBJ databases">
        <authorList>
            <person name="Yang Y."/>
        </authorList>
    </citation>
    <scope>NUCLEOTIDE SEQUENCE [LARGE SCALE GENOMIC DNA]</scope>
    <source>
        <strain evidence="14 15">L-25-5w-1</strain>
    </source>
</reference>
<sequence length="184" mass="19458">MTAPPTRSSSSLPSSAIPPVRVHLALGGNIGDRKANLTAALARLADGVAVDRQSAVYETAPMYVTDQPAFLNMAVSGLTTLSPMDLLAFLKDIESSLGRDLAGLRFGPRPIDLDILLYEGVILTDPVLGIPHPRMVERAFVLCPLADIAADTLHPVLGRSVGALAAEVPGRDTVVRVAETLLDW</sequence>
<dbReference type="InterPro" id="IPR035907">
    <property type="entry name" value="Hppk_sf"/>
</dbReference>
<keyword evidence="9" id="KW-0289">Folate biosynthesis</keyword>
<dbReference type="Pfam" id="PF01288">
    <property type="entry name" value="HPPK"/>
    <property type="match status" value="1"/>
</dbReference>
<evidence type="ECO:0000313" key="14">
    <source>
        <dbReference type="EMBL" id="RTR22578.1"/>
    </source>
</evidence>
<dbReference type="EC" id="2.7.6.3" evidence="3"/>
<evidence type="ECO:0000256" key="1">
    <source>
        <dbReference type="ARBA" id="ARBA00005051"/>
    </source>
</evidence>
<evidence type="ECO:0000256" key="10">
    <source>
        <dbReference type="ARBA" id="ARBA00029409"/>
    </source>
</evidence>
<keyword evidence="6" id="KW-0547">Nucleotide-binding</keyword>
<evidence type="ECO:0000256" key="2">
    <source>
        <dbReference type="ARBA" id="ARBA00005810"/>
    </source>
</evidence>
<dbReference type="InterPro" id="IPR000550">
    <property type="entry name" value="Hppk"/>
</dbReference>
<dbReference type="SUPFAM" id="SSF55083">
    <property type="entry name" value="6-hydroxymethyl-7,8-dihydropterin pyrophosphokinase, HPPK"/>
    <property type="match status" value="1"/>
</dbReference>
<keyword evidence="5 14" id="KW-0808">Transferase</keyword>
<dbReference type="EMBL" id="RXMA01000004">
    <property type="protein sequence ID" value="RTR22578.1"/>
    <property type="molecule type" value="Genomic_DNA"/>
</dbReference>
<accession>A0A431VK50</accession>
<dbReference type="GO" id="GO:0016301">
    <property type="term" value="F:kinase activity"/>
    <property type="evidence" value="ECO:0007669"/>
    <property type="project" value="UniProtKB-KW"/>
</dbReference>
<comment type="similarity">
    <text evidence="2">Belongs to the HPPK family.</text>
</comment>